<dbReference type="InterPro" id="IPR011234">
    <property type="entry name" value="Fumarylacetoacetase-like_C"/>
</dbReference>
<evidence type="ECO:0000313" key="3">
    <source>
        <dbReference type="EMBL" id="MDC0714380.1"/>
    </source>
</evidence>
<dbReference type="PANTHER" id="PTHR43211">
    <property type="entry name" value="FUMARYLACETOACETATE HYDROLASE"/>
    <property type="match status" value="1"/>
</dbReference>
<sequence>MKLATLKDGTRDGRLIVVKRDNSAYALATNVALTLQAALDDWEVREPQLRALAAQLEAGTVQSRPLDVGALLAPLPRAYEWLDGSAFLNHVLLVRKARGAEPPATLKTDPLVYQGGSGEFLAPTADIPLADEAWGLDFEGEVCVILGDTPQGTKVEQAGKHIRLLMICNDVSLRNLIPDELAKGFGFVQSKPATAFGPFALTPDELEPAWKEGRVHLRLRSTLNGELVGDTDAGPEMHFSFHELIQHLCKTRGFTAGTILGSGTVSNADRARGISCLAERRMIETIEEGKPRTPFMKPGDTIDIEMLNAEGQSLFGRISQKVVKR</sequence>
<reference evidence="3 4" key="1">
    <citation type="submission" date="2022-11" db="EMBL/GenBank/DDBJ databases">
        <title>Minimal conservation of predation-associated metabolite biosynthetic gene clusters underscores biosynthetic potential of Myxococcota including descriptions for ten novel species: Archangium lansinium sp. nov., Myxococcus landrumus sp. nov., Nannocystis bai.</title>
        <authorList>
            <person name="Ahearne A."/>
            <person name="Stevens C."/>
            <person name="Dowd S."/>
        </authorList>
    </citation>
    <scope>NUCLEOTIDE SEQUENCE [LARGE SCALE GENOMIC DNA]</scope>
    <source>
        <strain evidence="3 4">NCWAL01</strain>
    </source>
</reference>
<keyword evidence="4" id="KW-1185">Reference proteome</keyword>
<dbReference type="Pfam" id="PF18288">
    <property type="entry name" value="FAA_hydro_N_2"/>
    <property type="match status" value="1"/>
</dbReference>
<feature type="domain" description="Fumarylacetoacetase N-terminal" evidence="2">
    <location>
        <begin position="1"/>
        <end position="77"/>
    </location>
</feature>
<accession>A0ABT5DMK3</accession>
<dbReference type="SUPFAM" id="SSF56529">
    <property type="entry name" value="FAH"/>
    <property type="match status" value="1"/>
</dbReference>
<dbReference type="Gene3D" id="3.90.850.10">
    <property type="entry name" value="Fumarylacetoacetase-like, C-terminal domain"/>
    <property type="match status" value="1"/>
</dbReference>
<dbReference type="InterPro" id="IPR041072">
    <property type="entry name" value="FAA_hydro_N"/>
</dbReference>
<gene>
    <name evidence="3" type="ORF">POL68_38350</name>
</gene>
<keyword evidence="3" id="KW-0378">Hydrolase</keyword>
<dbReference type="Pfam" id="PF01557">
    <property type="entry name" value="FAA_hydrolase"/>
    <property type="match status" value="1"/>
</dbReference>
<proteinExistence type="predicted"/>
<dbReference type="PANTHER" id="PTHR43211:SF1">
    <property type="entry name" value="BLL6422 PROTEIN"/>
    <property type="match status" value="1"/>
</dbReference>
<organism evidence="3 4">
    <name type="scientific">Stigmatella ashevillensis</name>
    <dbReference type="NCBI Taxonomy" id="2995309"/>
    <lineage>
        <taxon>Bacteria</taxon>
        <taxon>Pseudomonadati</taxon>
        <taxon>Myxococcota</taxon>
        <taxon>Myxococcia</taxon>
        <taxon>Myxococcales</taxon>
        <taxon>Cystobacterineae</taxon>
        <taxon>Archangiaceae</taxon>
        <taxon>Stigmatella</taxon>
    </lineage>
</organism>
<feature type="domain" description="Fumarylacetoacetase-like C-terminal" evidence="1">
    <location>
        <begin position="83"/>
        <end position="322"/>
    </location>
</feature>
<dbReference type="EMBL" id="JAQNDM010000002">
    <property type="protein sequence ID" value="MDC0714380.1"/>
    <property type="molecule type" value="Genomic_DNA"/>
</dbReference>
<evidence type="ECO:0000259" key="2">
    <source>
        <dbReference type="Pfam" id="PF18288"/>
    </source>
</evidence>
<name>A0ABT5DMK3_9BACT</name>
<protein>
    <submittedName>
        <fullName evidence="3">Fumarylacetoacetate hydrolase family protein</fullName>
    </submittedName>
</protein>
<dbReference type="GO" id="GO:0016787">
    <property type="term" value="F:hydrolase activity"/>
    <property type="evidence" value="ECO:0007669"/>
    <property type="project" value="UniProtKB-KW"/>
</dbReference>
<evidence type="ECO:0000259" key="1">
    <source>
        <dbReference type="Pfam" id="PF01557"/>
    </source>
</evidence>
<dbReference type="Proteomes" id="UP001221838">
    <property type="component" value="Unassembled WGS sequence"/>
</dbReference>
<dbReference type="RefSeq" id="WP_272145002.1">
    <property type="nucleotide sequence ID" value="NZ_JAQNDM010000002.1"/>
</dbReference>
<comment type="caution">
    <text evidence="3">The sequence shown here is derived from an EMBL/GenBank/DDBJ whole genome shotgun (WGS) entry which is preliminary data.</text>
</comment>
<dbReference type="InterPro" id="IPR036663">
    <property type="entry name" value="Fumarylacetoacetase_C_sf"/>
</dbReference>
<evidence type="ECO:0000313" key="4">
    <source>
        <dbReference type="Proteomes" id="UP001221838"/>
    </source>
</evidence>